<dbReference type="EMBL" id="ACEB01000022">
    <property type="protein sequence ID" value="EEG26790.1"/>
    <property type="molecule type" value="Genomic_DNA"/>
</dbReference>
<name>C0E3P7_9CORY</name>
<sequence length="43" mass="4665">MTDSIRVLIVDDQQLLRREPARLLVKLTTVRVAAVCASAGQTG</sequence>
<evidence type="ECO:0000313" key="2">
    <source>
        <dbReference type="Proteomes" id="UP000006247"/>
    </source>
</evidence>
<evidence type="ECO:0008006" key="3">
    <source>
        <dbReference type="Google" id="ProtNLM"/>
    </source>
</evidence>
<comment type="caution">
    <text evidence="1">The sequence shown here is derived from an EMBL/GenBank/DDBJ whole genome shotgun (WGS) entry which is preliminary data.</text>
</comment>
<gene>
    <name evidence="1" type="ORF">CORMATOL_01612</name>
</gene>
<accession>C0E3P7</accession>
<protein>
    <recommendedName>
        <fullName evidence="3">Response regulatory domain-containing protein</fullName>
    </recommendedName>
</protein>
<organism evidence="1 2">
    <name type="scientific">Corynebacterium matruchotii ATCC 33806</name>
    <dbReference type="NCBI Taxonomy" id="566549"/>
    <lineage>
        <taxon>Bacteria</taxon>
        <taxon>Bacillati</taxon>
        <taxon>Actinomycetota</taxon>
        <taxon>Actinomycetes</taxon>
        <taxon>Mycobacteriales</taxon>
        <taxon>Corynebacteriaceae</taxon>
        <taxon>Corynebacterium</taxon>
    </lineage>
</organism>
<proteinExistence type="predicted"/>
<evidence type="ECO:0000313" key="1">
    <source>
        <dbReference type="EMBL" id="EEG26790.1"/>
    </source>
</evidence>
<dbReference type="AlphaFoldDB" id="C0E3P7"/>
<dbReference type="Proteomes" id="UP000006247">
    <property type="component" value="Unassembled WGS sequence"/>
</dbReference>
<dbReference type="RefSeq" id="WP_005521357.1">
    <property type="nucleotide sequence ID" value="NZ_EQ973329.1"/>
</dbReference>
<reference evidence="1 2" key="1">
    <citation type="submission" date="2009-01" db="EMBL/GenBank/DDBJ databases">
        <authorList>
            <person name="Fulton L."/>
            <person name="Clifton S."/>
            <person name="Chinwalla A.T."/>
            <person name="Mitreva M."/>
            <person name="Sodergren E."/>
            <person name="Weinstock G."/>
            <person name="Clifton S."/>
            <person name="Dooling D.J."/>
            <person name="Fulton B."/>
            <person name="Minx P."/>
            <person name="Pepin K.H."/>
            <person name="Johnson M."/>
            <person name="Bhonagiri V."/>
            <person name="Nash W.E."/>
            <person name="Mardis E.R."/>
            <person name="Wilson R.K."/>
        </authorList>
    </citation>
    <scope>NUCLEOTIDE SEQUENCE [LARGE SCALE GENOMIC DNA]</scope>
    <source>
        <strain evidence="1 2">ATCC 33806</strain>
    </source>
</reference>
<dbReference type="HOGENOM" id="CLU_3232378_0_0_11"/>